<organism evidence="1 2">
    <name type="scientific">Populus alba</name>
    <name type="common">White poplar</name>
    <dbReference type="NCBI Taxonomy" id="43335"/>
    <lineage>
        <taxon>Eukaryota</taxon>
        <taxon>Viridiplantae</taxon>
        <taxon>Streptophyta</taxon>
        <taxon>Embryophyta</taxon>
        <taxon>Tracheophyta</taxon>
        <taxon>Spermatophyta</taxon>
        <taxon>Magnoliopsida</taxon>
        <taxon>eudicotyledons</taxon>
        <taxon>Gunneridae</taxon>
        <taxon>Pentapetalae</taxon>
        <taxon>rosids</taxon>
        <taxon>fabids</taxon>
        <taxon>Malpighiales</taxon>
        <taxon>Salicaceae</taxon>
        <taxon>Saliceae</taxon>
        <taxon>Populus</taxon>
    </lineage>
</organism>
<name>A0ACC4C656_POPAL</name>
<accession>A0ACC4C656</accession>
<evidence type="ECO:0000313" key="2">
    <source>
        <dbReference type="Proteomes" id="UP000309997"/>
    </source>
</evidence>
<dbReference type="EMBL" id="RCHU02000006">
    <property type="protein sequence ID" value="KAL3586990.1"/>
    <property type="molecule type" value="Genomic_DNA"/>
</dbReference>
<gene>
    <name evidence="1" type="ORF">D5086_013857</name>
</gene>
<reference evidence="1 2" key="1">
    <citation type="journal article" date="2024" name="Plant Biotechnol. J.">
        <title>Genome and CRISPR/Cas9 system of a widespread forest tree (Populus alba) in the world.</title>
        <authorList>
            <person name="Liu Y.J."/>
            <person name="Jiang P.F."/>
            <person name="Han X.M."/>
            <person name="Li X.Y."/>
            <person name="Wang H.M."/>
            <person name="Wang Y.J."/>
            <person name="Wang X.X."/>
            <person name="Zeng Q.Y."/>
        </authorList>
    </citation>
    <scope>NUCLEOTIDE SEQUENCE [LARGE SCALE GENOMIC DNA]</scope>
    <source>
        <strain evidence="2">cv. PAL-ZL1</strain>
    </source>
</reference>
<evidence type="ECO:0000313" key="1">
    <source>
        <dbReference type="EMBL" id="KAL3586990.1"/>
    </source>
</evidence>
<sequence length="134" mass="14995">MFPNATMVSFQSVFAAITLILIANGCVAYTCHCRIFCSGVRQMGVQFAGIMFVVFVNVLTTTIICLLIQMVVPLRMSDEHTEIGGGDAHGEEAYAIWGSDHKLIGLFVKLRDDMIMFFLFFFFFGGDLQIIFMI</sequence>
<keyword evidence="2" id="KW-1185">Reference proteome</keyword>
<comment type="caution">
    <text evidence="1">The sequence shown here is derived from an EMBL/GenBank/DDBJ whole genome shotgun (WGS) entry which is preliminary data.</text>
</comment>
<protein>
    <submittedName>
        <fullName evidence="1">Uncharacterized protein</fullName>
    </submittedName>
</protein>
<proteinExistence type="predicted"/>
<dbReference type="Proteomes" id="UP000309997">
    <property type="component" value="Unassembled WGS sequence"/>
</dbReference>